<dbReference type="PANTHER" id="PTHR36973:SF4">
    <property type="entry name" value="NODULATION PROTEIN"/>
    <property type="match status" value="1"/>
</dbReference>
<dbReference type="PANTHER" id="PTHR36973">
    <property type="entry name" value="SLL1456 PROTEIN-RELATED"/>
    <property type="match status" value="1"/>
</dbReference>
<reference evidence="3" key="1">
    <citation type="journal article" date="2019" name="Int. J. Syst. Evol. Microbiol.">
        <title>The Global Catalogue of Microorganisms (GCM) 10K type strain sequencing project: providing services to taxonomists for standard genome sequencing and annotation.</title>
        <authorList>
            <consortium name="The Broad Institute Genomics Platform"/>
            <consortium name="The Broad Institute Genome Sequencing Center for Infectious Disease"/>
            <person name="Wu L."/>
            <person name="Ma J."/>
        </authorList>
    </citation>
    <scope>NUCLEOTIDE SEQUENCE [LARGE SCALE GENOMIC DNA]</scope>
    <source>
        <strain evidence="3">SYNS20</strain>
    </source>
</reference>
<dbReference type="GO" id="GO:0008168">
    <property type="term" value="F:methyltransferase activity"/>
    <property type="evidence" value="ECO:0007669"/>
    <property type="project" value="UniProtKB-KW"/>
</dbReference>
<dbReference type="InterPro" id="IPR029063">
    <property type="entry name" value="SAM-dependent_MTases_sf"/>
</dbReference>
<organism evidence="2 3">
    <name type="scientific">Streptomyces monticola</name>
    <dbReference type="NCBI Taxonomy" id="2666263"/>
    <lineage>
        <taxon>Bacteria</taxon>
        <taxon>Bacillati</taxon>
        <taxon>Actinomycetota</taxon>
        <taxon>Actinomycetes</taxon>
        <taxon>Kitasatosporales</taxon>
        <taxon>Streptomycetaceae</taxon>
        <taxon>Streptomyces</taxon>
    </lineage>
</organism>
<comment type="caution">
    <text evidence="2">The sequence shown here is derived from an EMBL/GenBank/DDBJ whole genome shotgun (WGS) entry which is preliminary data.</text>
</comment>
<dbReference type="GO" id="GO:0032259">
    <property type="term" value="P:methylation"/>
    <property type="evidence" value="ECO:0007669"/>
    <property type="project" value="UniProtKB-KW"/>
</dbReference>
<keyword evidence="3" id="KW-1185">Reference proteome</keyword>
<dbReference type="NCBIfam" id="TIGR01444">
    <property type="entry name" value="fkbM_fam"/>
    <property type="match status" value="1"/>
</dbReference>
<protein>
    <submittedName>
        <fullName evidence="2">FkbM family methyltransferase</fullName>
    </submittedName>
</protein>
<dbReference type="EMBL" id="JBHTCF010000003">
    <property type="protein sequence ID" value="MFC7304378.1"/>
    <property type="molecule type" value="Genomic_DNA"/>
</dbReference>
<keyword evidence="2" id="KW-0489">Methyltransferase</keyword>
<dbReference type="Gene3D" id="3.40.50.150">
    <property type="entry name" value="Vaccinia Virus protein VP39"/>
    <property type="match status" value="1"/>
</dbReference>
<dbReference type="Pfam" id="PF05050">
    <property type="entry name" value="Methyltransf_21"/>
    <property type="match status" value="1"/>
</dbReference>
<dbReference type="InterPro" id="IPR053188">
    <property type="entry name" value="FkbM_Methyltransferase"/>
</dbReference>
<accession>A0ABW2JEB1</accession>
<feature type="domain" description="Methyltransferase FkbM" evidence="1">
    <location>
        <begin position="75"/>
        <end position="239"/>
    </location>
</feature>
<evidence type="ECO:0000313" key="3">
    <source>
        <dbReference type="Proteomes" id="UP001596523"/>
    </source>
</evidence>
<evidence type="ECO:0000259" key="1">
    <source>
        <dbReference type="Pfam" id="PF05050"/>
    </source>
</evidence>
<name>A0ABW2JEB1_9ACTN</name>
<keyword evidence="2" id="KW-0808">Transferase</keyword>
<dbReference type="Proteomes" id="UP001596523">
    <property type="component" value="Unassembled WGS sequence"/>
</dbReference>
<dbReference type="SUPFAM" id="SSF53335">
    <property type="entry name" value="S-adenosyl-L-methionine-dependent methyltransferases"/>
    <property type="match status" value="1"/>
</dbReference>
<gene>
    <name evidence="2" type="ORF">ACFQVC_09170</name>
</gene>
<dbReference type="InterPro" id="IPR006342">
    <property type="entry name" value="FkbM_mtfrase"/>
</dbReference>
<sequence length="276" mass="30281">MSQRFRTLRDLGRAATPAASRLLNGTRTLRSGLEFLSTRVEFIQGRGSGWGWDHRGEALAAARFLRGVEHPVIFDVGANYGQWAAGMTAALGDRPHRMYLFEPQAACHATLAAQASAHRVLVPAGLGAEPGSAPLHTATPGWSRASFYAQRDGDGADLTRHSDSVDVRTVDQEMARLGLDHIDLMKIDVEGAEREVLHGARAALSSGRITTLTFEFGAPNLESRTFFRDFWQVLCPAGYAIWRICPGGVLFPVTAYQERLEHFSSVSNYIASLRRD</sequence>
<dbReference type="RefSeq" id="WP_381828752.1">
    <property type="nucleotide sequence ID" value="NZ_JBHTCF010000003.1"/>
</dbReference>
<proteinExistence type="predicted"/>
<evidence type="ECO:0000313" key="2">
    <source>
        <dbReference type="EMBL" id="MFC7304378.1"/>
    </source>
</evidence>